<dbReference type="EMBL" id="CP020447">
    <property type="protein sequence ID" value="ARC39226.1"/>
    <property type="molecule type" value="Genomic_DNA"/>
</dbReference>
<geneLocation type="plasmid" evidence="6 7">
    <name>unnamed7</name>
</geneLocation>
<dbReference type="GO" id="GO:0016491">
    <property type="term" value="F:oxidoreductase activity"/>
    <property type="evidence" value="ECO:0007669"/>
    <property type="project" value="InterPro"/>
</dbReference>
<keyword evidence="7" id="KW-1185">Reference proteome</keyword>
<dbReference type="InterPro" id="IPR037165">
    <property type="entry name" value="AldOxase/xan_DH_Mopterin-bd_sf"/>
</dbReference>
<dbReference type="SUPFAM" id="SSF56003">
    <property type="entry name" value="Molybdenum cofactor-binding domain"/>
    <property type="match status" value="2"/>
</dbReference>
<dbReference type="KEGG" id="pye:A6J80_23235"/>
<feature type="domain" description="Cytochrome c" evidence="5">
    <location>
        <begin position="1033"/>
        <end position="1121"/>
    </location>
</feature>
<reference evidence="6" key="1">
    <citation type="submission" date="2017-12" db="EMBL/GenBank/DDBJ databases">
        <title>FDA dAtabase for Regulatory Grade micrObial Sequences (FDA-ARGOS): Supporting development and validation of Infectious Disease Dx tests.</title>
        <authorList>
            <person name="Campos J."/>
            <person name="Goldberg B."/>
            <person name="Tallon L."/>
            <person name="Sadzewicz L."/>
            <person name="Sengamalay N."/>
            <person name="Ott S."/>
            <person name="Godinez A."/>
            <person name="Nagaraj S."/>
            <person name="Vyas G."/>
            <person name="Aluvathingal J."/>
            <person name="Nadendla S."/>
            <person name="Geyer C."/>
            <person name="Nandy P."/>
            <person name="Hobson J."/>
            <person name="Sichtig H."/>
        </authorList>
    </citation>
    <scope>NUCLEOTIDE SEQUENCE</scope>
    <source>
        <strain evidence="6">FDAARGOS_252</strain>
        <plasmid evidence="6">unnamed7</plasmid>
    </source>
</reference>
<dbReference type="Pfam" id="PF00034">
    <property type="entry name" value="Cytochrom_C"/>
    <property type="match status" value="2"/>
</dbReference>
<dbReference type="GO" id="GO:0009055">
    <property type="term" value="F:electron transfer activity"/>
    <property type="evidence" value="ECO:0007669"/>
    <property type="project" value="InterPro"/>
</dbReference>
<dbReference type="InterPro" id="IPR046867">
    <property type="entry name" value="AldOxase/xan_DH_MoCoBD2"/>
</dbReference>
<keyword evidence="1 4" id="KW-0349">Heme</keyword>
<sequence length="1136" mass="121075">MVSVFDDLPGGRATFLQIDGQGRATGFNGHVDLGTGIGTALAQIVAEELDLPLDRVRIVLGDTAQTPDQGATIASETIQVTAVPLRHAAAQLRHFLLGQAALRLNAPARDLRLEAGQVLWRDHAVDVATLVSGLDIAMRLDRDLPLKDPADYRLVGQPVGRVDLPAKVTGTFGYIQDVRLQGMLHGHVVRPPYAGRDSGDFVGRSLVAVDETSVAGMPGLIAVVREGDFLGVVAETPQQAQAIARALVAHWRMPPPIPDLGGDLAGSLKDAPSTPRVLDTTGDFDRGIAACGIRLARRYVWPYHLHGSIGPSCAVADWNAGTPVVWSGTQNPHMLRGDLALLMDLPPDAIEVRRLQAAGCYGRNCADDVCGDALLMSRAVSRPVRVQLTREQEHLWEPKGAGQLMEVEGGVGPDGDIGAYAMDSWYPSNRGPNLALLLTGRIAPEPHHAQMGDRTIIPPYRIPNKRITCHDIAPIVRAAWMRGVSALPNTFAHDSFVDELAFEAGEDPVDFRLRHLDDPRQADLVRRTAEAGGWTPRNGPQLRRQGRMAYGQGFAFATYVHGTFPGTAAASAAWVCDVAVDIETGEVTLSRVFVGQDQGLVINPDGVRAQIHGNVIQTASRTLVEEVTFDAIAPTPKTWANYPIQTFDQAPRIETMLVARPGDPALGVGESAAVPAAAAIANAIFDATGVRLREVPFTPEKIRRELAAAGFQTAALPAPQKPGLRERLLRRPLAAAGAAISALTLGAFALPFHAAIPPVPAPAASSFSAALIEQGRQVFAAGDCAVCHTAEGGLRNAGGRAMETPFGTVYTTNLTPDPETGLGLWSFEAFERAMRRGISRDGKNLYPAFPYTAFAKIAPDDMFALYAYLQTLPPVRAEVPRAQMRAGVNLRPVNAVWNALYLDPKPLSPDPAQSDLWNRGRYLVEGAGHCSACHSPRDLLGGEKPAMSGAFVDGWYAPALAGAEPSRRGWTEDQLYAYLRGGHAPGIASASGPMGEVVESLTALPDADIRAMAHYLNTLTTPAPVAVPAEATPTPGRGARIFRAACASCHEPGLPGALTAAQVSLSMSAAIRAPQPGALQTVIRDGIEAPLDLPLRDMPGFAGQLDESEIAALTDYLRAHYAPDLPKWRESVSASR</sequence>
<dbReference type="SUPFAM" id="SSF54665">
    <property type="entry name" value="CO dehydrogenase molybdoprotein N-domain-like"/>
    <property type="match status" value="1"/>
</dbReference>
<evidence type="ECO:0000313" key="7">
    <source>
        <dbReference type="Proteomes" id="UP000191257"/>
    </source>
</evidence>
<dbReference type="SUPFAM" id="SSF46626">
    <property type="entry name" value="Cytochrome c"/>
    <property type="match status" value="3"/>
</dbReference>
<dbReference type="Proteomes" id="UP000191257">
    <property type="component" value="Plasmid unnamed7"/>
</dbReference>
<keyword evidence="3 4" id="KW-0408">Iron</keyword>
<feature type="domain" description="Cytochrome c" evidence="5">
    <location>
        <begin position="770"/>
        <end position="873"/>
    </location>
</feature>
<dbReference type="Gene3D" id="3.30.365.10">
    <property type="entry name" value="Aldehyde oxidase/xanthine dehydrogenase, molybdopterin binding domain"/>
    <property type="match status" value="4"/>
</dbReference>
<accession>A0A1V0GZD2</accession>
<keyword evidence="2 4" id="KW-0479">Metal-binding</keyword>
<organism evidence="6 7">
    <name type="scientific">Paracoccus yeei</name>
    <dbReference type="NCBI Taxonomy" id="147645"/>
    <lineage>
        <taxon>Bacteria</taxon>
        <taxon>Pseudomonadati</taxon>
        <taxon>Pseudomonadota</taxon>
        <taxon>Alphaproteobacteria</taxon>
        <taxon>Rhodobacterales</taxon>
        <taxon>Paracoccaceae</taxon>
        <taxon>Paracoccus</taxon>
    </lineage>
</organism>
<name>A0A1V0GZD2_9RHOB</name>
<evidence type="ECO:0000256" key="3">
    <source>
        <dbReference type="ARBA" id="ARBA00023004"/>
    </source>
</evidence>
<gene>
    <name evidence="6" type="ORF">A6J80_23235</name>
</gene>
<dbReference type="GO" id="GO:0046872">
    <property type="term" value="F:metal ion binding"/>
    <property type="evidence" value="ECO:0007669"/>
    <property type="project" value="UniProtKB-KW"/>
</dbReference>
<dbReference type="InterPro" id="IPR009056">
    <property type="entry name" value="Cyt_c-like_dom"/>
</dbReference>
<dbReference type="AlphaFoldDB" id="A0A1V0GZD2"/>
<evidence type="ECO:0000313" key="6">
    <source>
        <dbReference type="EMBL" id="ARC39226.1"/>
    </source>
</evidence>
<dbReference type="InterPro" id="IPR036909">
    <property type="entry name" value="Cyt_c-like_dom_sf"/>
</dbReference>
<dbReference type="InterPro" id="IPR036856">
    <property type="entry name" value="Ald_Oxase/Xan_DH_a/b_sf"/>
</dbReference>
<evidence type="ECO:0000256" key="4">
    <source>
        <dbReference type="PROSITE-ProRule" id="PRU00433"/>
    </source>
</evidence>
<dbReference type="Pfam" id="PF02738">
    <property type="entry name" value="MoCoBD_1"/>
    <property type="match status" value="1"/>
</dbReference>
<evidence type="ECO:0000256" key="2">
    <source>
        <dbReference type="ARBA" id="ARBA00022723"/>
    </source>
</evidence>
<dbReference type="Gene3D" id="3.90.1170.50">
    <property type="entry name" value="Aldehyde oxidase/xanthine dehydrogenase, a/b hammerhead"/>
    <property type="match status" value="1"/>
</dbReference>
<keyword evidence="6" id="KW-0614">Plasmid</keyword>
<proteinExistence type="predicted"/>
<dbReference type="Pfam" id="PF13442">
    <property type="entry name" value="Cytochrome_CBB3"/>
    <property type="match status" value="1"/>
</dbReference>
<dbReference type="PANTHER" id="PTHR47495:SF1">
    <property type="entry name" value="BLL3820 PROTEIN"/>
    <property type="match status" value="1"/>
</dbReference>
<dbReference type="Pfam" id="PF20256">
    <property type="entry name" value="MoCoBD_2"/>
    <property type="match status" value="2"/>
</dbReference>
<dbReference type="InterPro" id="IPR000674">
    <property type="entry name" value="Ald_Oxase/Xan_DH_a/b"/>
</dbReference>
<protein>
    <submittedName>
        <fullName evidence="6">Aldehyde dehydrogenase</fullName>
    </submittedName>
</protein>
<dbReference type="Gene3D" id="1.10.760.10">
    <property type="entry name" value="Cytochrome c-like domain"/>
    <property type="match status" value="3"/>
</dbReference>
<dbReference type="GO" id="GO:0020037">
    <property type="term" value="F:heme binding"/>
    <property type="evidence" value="ECO:0007669"/>
    <property type="project" value="InterPro"/>
</dbReference>
<evidence type="ECO:0000256" key="1">
    <source>
        <dbReference type="ARBA" id="ARBA00022617"/>
    </source>
</evidence>
<feature type="domain" description="Cytochrome c" evidence="5">
    <location>
        <begin position="915"/>
        <end position="1020"/>
    </location>
</feature>
<dbReference type="InterPro" id="IPR008274">
    <property type="entry name" value="AldOxase/xan_DH_MoCoBD1"/>
</dbReference>
<dbReference type="InterPro" id="IPR052516">
    <property type="entry name" value="N-heterocyclic_Hydroxylase"/>
</dbReference>
<dbReference type="PANTHER" id="PTHR47495">
    <property type="entry name" value="ALDEHYDE DEHYDROGENASE"/>
    <property type="match status" value="1"/>
</dbReference>
<evidence type="ECO:0000259" key="5">
    <source>
        <dbReference type="PROSITE" id="PS51007"/>
    </source>
</evidence>
<dbReference type="SMART" id="SM01008">
    <property type="entry name" value="Ald_Xan_dh_C"/>
    <property type="match status" value="1"/>
</dbReference>
<dbReference type="PROSITE" id="PS51007">
    <property type="entry name" value="CYTC"/>
    <property type="match status" value="3"/>
</dbReference>